<evidence type="ECO:0000256" key="4">
    <source>
        <dbReference type="ARBA" id="ARBA00022723"/>
    </source>
</evidence>
<keyword evidence="18" id="KW-1185">Reference proteome</keyword>
<dbReference type="PANTHER" id="PTHR10120">
    <property type="entry name" value="CAAX PRENYL PROTEASE 1"/>
    <property type="match status" value="1"/>
</dbReference>
<feature type="transmembrane region" description="Helical" evidence="14">
    <location>
        <begin position="288"/>
        <end position="308"/>
    </location>
</feature>
<keyword evidence="3 14" id="KW-0812">Transmembrane</keyword>
<gene>
    <name evidence="17" type="ORF">SP90_08835</name>
</gene>
<reference evidence="17 18" key="1">
    <citation type="submission" date="2015-01" db="EMBL/GenBank/DDBJ databases">
        <title>Desulfovibrio sp. JC271 draft genome sequence.</title>
        <authorList>
            <person name="Shivani Y."/>
            <person name="Subhash Y."/>
            <person name="Sasikala C."/>
            <person name="Ramana C.V."/>
        </authorList>
    </citation>
    <scope>NUCLEOTIDE SEQUENCE [LARGE SCALE GENOMIC DNA]</scope>
    <source>
        <strain evidence="17 18">JC271</strain>
    </source>
</reference>
<feature type="transmembrane region" description="Helical" evidence="14">
    <location>
        <begin position="146"/>
        <end position="165"/>
    </location>
</feature>
<dbReference type="InterPro" id="IPR001915">
    <property type="entry name" value="Peptidase_M48"/>
</dbReference>
<feature type="active site" evidence="11">
    <location>
        <position position="275"/>
    </location>
</feature>
<dbReference type="EMBL" id="JXMS01000013">
    <property type="protein sequence ID" value="OBQ51705.1"/>
    <property type="molecule type" value="Genomic_DNA"/>
</dbReference>
<comment type="caution">
    <text evidence="17">The sequence shown here is derived from an EMBL/GenBank/DDBJ whole genome shotgun (WGS) entry which is preliminary data.</text>
</comment>
<keyword evidence="9 13" id="KW-0482">Metalloprotease</keyword>
<evidence type="ECO:0000256" key="11">
    <source>
        <dbReference type="PIRSR" id="PIRSR627057-1"/>
    </source>
</evidence>
<dbReference type="Proteomes" id="UP000091979">
    <property type="component" value="Unassembled WGS sequence"/>
</dbReference>
<evidence type="ECO:0000313" key="18">
    <source>
        <dbReference type="Proteomes" id="UP000091979"/>
    </source>
</evidence>
<accession>A0A1B7XCM2</accession>
<evidence type="ECO:0000256" key="8">
    <source>
        <dbReference type="ARBA" id="ARBA00022989"/>
    </source>
</evidence>
<dbReference type="GO" id="GO:0071586">
    <property type="term" value="P:CAAX-box protein processing"/>
    <property type="evidence" value="ECO:0007669"/>
    <property type="project" value="InterPro"/>
</dbReference>
<dbReference type="GO" id="GO:0004222">
    <property type="term" value="F:metalloendopeptidase activity"/>
    <property type="evidence" value="ECO:0007669"/>
    <property type="project" value="InterPro"/>
</dbReference>
<feature type="transmembrane region" description="Helical" evidence="14">
    <location>
        <begin position="171"/>
        <end position="191"/>
    </location>
</feature>
<feature type="transmembrane region" description="Helical" evidence="14">
    <location>
        <begin position="6"/>
        <end position="22"/>
    </location>
</feature>
<evidence type="ECO:0000256" key="3">
    <source>
        <dbReference type="ARBA" id="ARBA00022692"/>
    </source>
</evidence>
<dbReference type="CDD" id="cd07343">
    <property type="entry name" value="M48A_Zmpste24p_like"/>
    <property type="match status" value="1"/>
</dbReference>
<keyword evidence="8 14" id="KW-1133">Transmembrane helix</keyword>
<evidence type="ECO:0000259" key="16">
    <source>
        <dbReference type="Pfam" id="PF16491"/>
    </source>
</evidence>
<evidence type="ECO:0000256" key="10">
    <source>
        <dbReference type="ARBA" id="ARBA00023136"/>
    </source>
</evidence>
<feature type="binding site" evidence="12">
    <location>
        <position position="274"/>
    </location>
    <ligand>
        <name>Zn(2+)</name>
        <dbReference type="ChEBI" id="CHEBI:29105"/>
        <note>catalytic</note>
    </ligand>
</feature>
<keyword evidence="2 13" id="KW-0645">Protease</keyword>
<feature type="transmembrane region" description="Helical" evidence="14">
    <location>
        <begin position="59"/>
        <end position="84"/>
    </location>
</feature>
<evidence type="ECO:0000256" key="1">
    <source>
        <dbReference type="ARBA" id="ARBA00004477"/>
    </source>
</evidence>
<dbReference type="RefSeq" id="WP_066854660.1">
    <property type="nucleotide sequence ID" value="NZ_JXMS01000013.1"/>
</dbReference>
<comment type="similarity">
    <text evidence="13">Belongs to the peptidase M48 family.</text>
</comment>
<keyword evidence="6" id="KW-0256">Endoplasmic reticulum</keyword>
<feature type="binding site" evidence="12">
    <location>
        <position position="278"/>
    </location>
    <ligand>
        <name>Zn(2+)</name>
        <dbReference type="ChEBI" id="CHEBI:29105"/>
        <note>catalytic</note>
    </ligand>
</feature>
<dbReference type="Pfam" id="PF16491">
    <property type="entry name" value="Peptidase_M48_N"/>
    <property type="match status" value="1"/>
</dbReference>
<evidence type="ECO:0000256" key="6">
    <source>
        <dbReference type="ARBA" id="ARBA00022824"/>
    </source>
</evidence>
<dbReference type="OrthoDB" id="9781930at2"/>
<dbReference type="AlphaFoldDB" id="A0A1B7XCM2"/>
<keyword evidence="5 13" id="KW-0378">Hydrolase</keyword>
<dbReference type="PATRIC" id="fig|1560234.3.peg.599"/>
<keyword evidence="7 12" id="KW-0862">Zinc</keyword>
<evidence type="ECO:0000256" key="5">
    <source>
        <dbReference type="ARBA" id="ARBA00022801"/>
    </source>
</evidence>
<comment type="subcellular location">
    <subcellularLocation>
        <location evidence="1">Endoplasmic reticulum membrane</location>
        <topology evidence="1">Multi-pass membrane protein</topology>
    </subcellularLocation>
</comment>
<dbReference type="Gene3D" id="3.30.2010.10">
    <property type="entry name" value="Metalloproteases ('zincins'), catalytic domain"/>
    <property type="match status" value="1"/>
</dbReference>
<dbReference type="GO" id="GO:0046872">
    <property type="term" value="F:metal ion binding"/>
    <property type="evidence" value="ECO:0007669"/>
    <property type="project" value="UniProtKB-KW"/>
</dbReference>
<keyword evidence="4 12" id="KW-0479">Metal-binding</keyword>
<name>A0A1B7XCM2_9BACT</name>
<keyword evidence="10 14" id="KW-0472">Membrane</keyword>
<organism evidence="17 18">
    <name type="scientific">Halodesulfovibrio spirochaetisodalis</name>
    <dbReference type="NCBI Taxonomy" id="1560234"/>
    <lineage>
        <taxon>Bacteria</taxon>
        <taxon>Pseudomonadati</taxon>
        <taxon>Thermodesulfobacteriota</taxon>
        <taxon>Desulfovibrionia</taxon>
        <taxon>Desulfovibrionales</taxon>
        <taxon>Desulfovibrionaceae</taxon>
        <taxon>Halodesulfovibrio</taxon>
    </lineage>
</organism>
<evidence type="ECO:0000256" key="9">
    <source>
        <dbReference type="ARBA" id="ARBA00023049"/>
    </source>
</evidence>
<dbReference type="InterPro" id="IPR027057">
    <property type="entry name" value="CAXX_Prtase_1"/>
</dbReference>
<dbReference type="InterPro" id="IPR032456">
    <property type="entry name" value="Peptidase_M48_N"/>
</dbReference>
<evidence type="ECO:0000256" key="13">
    <source>
        <dbReference type="RuleBase" id="RU003983"/>
    </source>
</evidence>
<feature type="transmembrane region" description="Helical" evidence="14">
    <location>
        <begin position="320"/>
        <end position="343"/>
    </location>
</feature>
<feature type="binding site" evidence="12">
    <location>
        <position position="352"/>
    </location>
    <ligand>
        <name>Zn(2+)</name>
        <dbReference type="ChEBI" id="CHEBI:29105"/>
        <note>catalytic</note>
    </ligand>
</feature>
<dbReference type="Pfam" id="PF01435">
    <property type="entry name" value="Peptidase_M48"/>
    <property type="match status" value="1"/>
</dbReference>
<dbReference type="FunFam" id="3.30.2010.10:FF:000002">
    <property type="entry name" value="CAAX prenyl protease"/>
    <property type="match status" value="1"/>
</dbReference>
<comment type="cofactor">
    <cofactor evidence="12 13">
        <name>Zn(2+)</name>
        <dbReference type="ChEBI" id="CHEBI:29105"/>
    </cofactor>
    <text evidence="12 13">Binds 1 zinc ion per subunit.</text>
</comment>
<feature type="active site" description="Proton donor" evidence="11">
    <location>
        <position position="356"/>
    </location>
</feature>
<feature type="domain" description="CAAX prenyl protease 1 N-terminal" evidence="16">
    <location>
        <begin position="29"/>
        <end position="201"/>
    </location>
</feature>
<evidence type="ECO:0000256" key="7">
    <source>
        <dbReference type="ARBA" id="ARBA00022833"/>
    </source>
</evidence>
<dbReference type="STRING" id="1560234.SP90_08835"/>
<sequence>MTFLTFLILFFIVGAWGLETWVSKLNMQSLGQPIPEAFEHAIDAQKYARSQKYTRKKNALSTASGFVNVAAIVLCLFLGIFNVFNEWAYAISDNNILQGLAFLGIVSLASMLLSLPFSIYGTFVIEEEFGFNRTTPKLFIADRIKGILLSIVIGAPLAAGVLWFFQTFPTYGWLIAWGFATAFIFAVQYVAPIWIMPLFNKFTPLEDGDLRQAIENFAQRNGFNISGIYIIDGSKRSSKANAFFTGFGKQKRIALFDTLVNSMSTAEIVGVLAHEIGHCKLNHIKRMFITSIATTGITFFCLSLVLGYQPLYATFHVEQMTIAVGIVLFNFLYTPLSLLLTIFASYQSRKYEFEADAFAAKTTKTPWELSNALIKLSVNSLSNLTPHPAYVFLHYSHPPVVERIKALNNISI</sequence>
<evidence type="ECO:0000313" key="17">
    <source>
        <dbReference type="EMBL" id="OBQ51705.1"/>
    </source>
</evidence>
<evidence type="ECO:0000256" key="2">
    <source>
        <dbReference type="ARBA" id="ARBA00022670"/>
    </source>
</evidence>
<evidence type="ECO:0000259" key="15">
    <source>
        <dbReference type="Pfam" id="PF01435"/>
    </source>
</evidence>
<evidence type="ECO:0000256" key="12">
    <source>
        <dbReference type="PIRSR" id="PIRSR627057-2"/>
    </source>
</evidence>
<evidence type="ECO:0000256" key="14">
    <source>
        <dbReference type="SAM" id="Phobius"/>
    </source>
</evidence>
<protein>
    <submittedName>
        <fullName evidence="17">Peptidase M48</fullName>
    </submittedName>
</protein>
<feature type="transmembrane region" description="Helical" evidence="14">
    <location>
        <begin position="96"/>
        <end position="125"/>
    </location>
</feature>
<proteinExistence type="inferred from homology"/>
<feature type="domain" description="Peptidase M48" evidence="15">
    <location>
        <begin position="204"/>
        <end position="409"/>
    </location>
</feature>